<dbReference type="PANTHER" id="PTHR19443">
    <property type="entry name" value="HEXOKINASE"/>
    <property type="match status" value="1"/>
</dbReference>
<dbReference type="AlphaFoldDB" id="A0AAP0NL53"/>
<keyword evidence="7 9" id="KW-0067">ATP-binding</keyword>
<evidence type="ECO:0000259" key="12">
    <source>
        <dbReference type="Pfam" id="PF03727"/>
    </source>
</evidence>
<dbReference type="GO" id="GO:0001678">
    <property type="term" value="P:intracellular glucose homeostasis"/>
    <property type="evidence" value="ECO:0007669"/>
    <property type="project" value="InterPro"/>
</dbReference>
<dbReference type="GO" id="GO:0005739">
    <property type="term" value="C:mitochondrion"/>
    <property type="evidence" value="ECO:0007669"/>
    <property type="project" value="TreeGrafter"/>
</dbReference>
<comment type="pathway">
    <text evidence="1">Carbohydrate degradation.</text>
</comment>
<feature type="domain" description="Hexokinase N-terminal" evidence="11">
    <location>
        <begin position="55"/>
        <end position="238"/>
    </location>
</feature>
<keyword evidence="10" id="KW-0812">Transmembrane</keyword>
<comment type="pathway">
    <text evidence="2">Carbohydrate metabolism; hexose metabolism.</text>
</comment>
<protein>
    <recommendedName>
        <fullName evidence="9">Phosphotransferase</fullName>
        <ecNumber evidence="9">2.7.1.-</ecNumber>
    </recommendedName>
</protein>
<organism evidence="13 14">
    <name type="scientific">Stephania cephalantha</name>
    <dbReference type="NCBI Taxonomy" id="152367"/>
    <lineage>
        <taxon>Eukaryota</taxon>
        <taxon>Viridiplantae</taxon>
        <taxon>Streptophyta</taxon>
        <taxon>Embryophyta</taxon>
        <taxon>Tracheophyta</taxon>
        <taxon>Spermatophyta</taxon>
        <taxon>Magnoliopsida</taxon>
        <taxon>Ranunculales</taxon>
        <taxon>Menispermaceae</taxon>
        <taxon>Menispermoideae</taxon>
        <taxon>Cissampelideae</taxon>
        <taxon>Stephania</taxon>
    </lineage>
</organism>
<dbReference type="PROSITE" id="PS51748">
    <property type="entry name" value="HEXOKINASE_2"/>
    <property type="match status" value="1"/>
</dbReference>
<dbReference type="EMBL" id="JBBNAG010000008">
    <property type="protein sequence ID" value="KAK9110918.1"/>
    <property type="molecule type" value="Genomic_DNA"/>
</dbReference>
<dbReference type="PANTHER" id="PTHR19443:SF18">
    <property type="entry name" value="HEXOKINASE-LIKE 2 PROTEIN-RELATED"/>
    <property type="match status" value="1"/>
</dbReference>
<evidence type="ECO:0000259" key="11">
    <source>
        <dbReference type="Pfam" id="PF00349"/>
    </source>
</evidence>
<dbReference type="InterPro" id="IPR043129">
    <property type="entry name" value="ATPase_NBD"/>
</dbReference>
<evidence type="ECO:0000256" key="1">
    <source>
        <dbReference type="ARBA" id="ARBA00004921"/>
    </source>
</evidence>
<keyword evidence="10" id="KW-1133">Transmembrane helix</keyword>
<evidence type="ECO:0000256" key="7">
    <source>
        <dbReference type="ARBA" id="ARBA00022840"/>
    </source>
</evidence>
<dbReference type="GO" id="GO:0005829">
    <property type="term" value="C:cytosol"/>
    <property type="evidence" value="ECO:0007669"/>
    <property type="project" value="TreeGrafter"/>
</dbReference>
<dbReference type="Proteomes" id="UP001419268">
    <property type="component" value="Unassembled WGS sequence"/>
</dbReference>
<keyword evidence="4 9" id="KW-0808">Transferase</keyword>
<dbReference type="Pfam" id="PF03727">
    <property type="entry name" value="Hexokinase_2"/>
    <property type="match status" value="1"/>
</dbReference>
<dbReference type="PRINTS" id="PR00475">
    <property type="entry name" value="HEXOKINASE"/>
</dbReference>
<dbReference type="GO" id="GO:0005524">
    <property type="term" value="F:ATP binding"/>
    <property type="evidence" value="ECO:0007669"/>
    <property type="project" value="UniProtKB-UniRule"/>
</dbReference>
<keyword evidence="5 9" id="KW-0547">Nucleotide-binding</keyword>
<reference evidence="13 14" key="1">
    <citation type="submission" date="2024-01" db="EMBL/GenBank/DDBJ databases">
        <title>Genome assemblies of Stephania.</title>
        <authorList>
            <person name="Yang L."/>
        </authorList>
    </citation>
    <scope>NUCLEOTIDE SEQUENCE [LARGE SCALE GENOMIC DNA]</scope>
    <source>
        <strain evidence="13">JXDWG</strain>
        <tissue evidence="13">Leaf</tissue>
    </source>
</reference>
<dbReference type="Gene3D" id="3.40.367.20">
    <property type="match status" value="1"/>
</dbReference>
<dbReference type="InterPro" id="IPR022672">
    <property type="entry name" value="Hexokinase_N"/>
</dbReference>
<accession>A0AAP0NL53</accession>
<comment type="caution">
    <text evidence="13">The sequence shown here is derived from an EMBL/GenBank/DDBJ whole genome shotgun (WGS) entry which is preliminary data.</text>
</comment>
<evidence type="ECO:0000256" key="4">
    <source>
        <dbReference type="ARBA" id="ARBA00022679"/>
    </source>
</evidence>
<dbReference type="GO" id="GO:0004396">
    <property type="term" value="F:hexokinase activity"/>
    <property type="evidence" value="ECO:0007669"/>
    <property type="project" value="UniProtKB-UniRule"/>
</dbReference>
<name>A0AAP0NL53_9MAGN</name>
<dbReference type="Pfam" id="PF00349">
    <property type="entry name" value="Hexokinase_1"/>
    <property type="match status" value="1"/>
</dbReference>
<evidence type="ECO:0000256" key="9">
    <source>
        <dbReference type="RuleBase" id="RU362007"/>
    </source>
</evidence>
<dbReference type="GO" id="GO:0005536">
    <property type="term" value="F:D-glucose binding"/>
    <property type="evidence" value="ECO:0007669"/>
    <property type="project" value="InterPro"/>
</dbReference>
<dbReference type="GO" id="GO:0006096">
    <property type="term" value="P:glycolytic process"/>
    <property type="evidence" value="ECO:0007669"/>
    <property type="project" value="UniProtKB-KW"/>
</dbReference>
<keyword evidence="10" id="KW-0472">Membrane</keyword>
<feature type="transmembrane region" description="Helical" evidence="10">
    <location>
        <begin position="6"/>
        <end position="27"/>
    </location>
</feature>
<keyword evidence="14" id="KW-1185">Reference proteome</keyword>
<dbReference type="SUPFAM" id="SSF53067">
    <property type="entry name" value="Actin-like ATPase domain"/>
    <property type="match status" value="2"/>
</dbReference>
<comment type="similarity">
    <text evidence="3 9">Belongs to the hexokinase family.</text>
</comment>
<evidence type="ECO:0000256" key="3">
    <source>
        <dbReference type="ARBA" id="ARBA00009225"/>
    </source>
</evidence>
<evidence type="ECO:0000256" key="6">
    <source>
        <dbReference type="ARBA" id="ARBA00022777"/>
    </source>
</evidence>
<sequence length="492" mass="53919">MERREVVAAAVVAVSAATAVAVLVRQWQRSSERRRRRARSFLRRLAAQCATPVPMLQDMAKEMAIHMGTSAAVVSNVKTLPTGDEEGVYYGLNLSETNFQMWRAQLGGKRDGVVKQECETVPIPKNLMSASIEGLFECIAKELAKFVSTEKDSFSTISTGVEGEGEKRLGFTYSFHHADYRSESSWNAQIRWKTLSDDDAVGKDLVDKMNKALQRHAVPMKVSSIVHDSVGDLAGDRYYNGDVVAAIILGGGTNAAYVEHQHVEQREPKSREKIIGVELGSFSYSRLPITEFDADIQAESSNPSDQIFEKFVSATYLGEIVRRVLLKMAKETALFGDYIPPKLKIPYVLSSPDMAAMHQDSSDDRDVVGEKLKEIFEIADSTPIVREIVADACDIIVERGARIAAAAMVGILQKQGRFGSNKQTSVVTVDGGVYQHYRLFRNYLNSCVNEIQGSECSDNLHIQSTNGGSGIGAVFLAAAAAAASQVENLLHN</sequence>
<gene>
    <name evidence="13" type="ORF">Scep_018437</name>
</gene>
<dbReference type="EC" id="2.7.1.-" evidence="9"/>
<dbReference type="Gene3D" id="3.30.420.40">
    <property type="match status" value="1"/>
</dbReference>
<feature type="domain" description="Hexokinase C-terminal" evidence="12">
    <location>
        <begin position="245"/>
        <end position="478"/>
    </location>
</feature>
<keyword evidence="6 9" id="KW-0418">Kinase</keyword>
<keyword evidence="8 9" id="KW-0324">Glycolysis</keyword>
<evidence type="ECO:0000256" key="10">
    <source>
        <dbReference type="SAM" id="Phobius"/>
    </source>
</evidence>
<evidence type="ECO:0000313" key="13">
    <source>
        <dbReference type="EMBL" id="KAK9110918.1"/>
    </source>
</evidence>
<dbReference type="InterPro" id="IPR001312">
    <property type="entry name" value="Hexokinase"/>
</dbReference>
<proteinExistence type="inferred from homology"/>
<evidence type="ECO:0000313" key="14">
    <source>
        <dbReference type="Proteomes" id="UP001419268"/>
    </source>
</evidence>
<evidence type="ECO:0000256" key="5">
    <source>
        <dbReference type="ARBA" id="ARBA00022741"/>
    </source>
</evidence>
<dbReference type="InterPro" id="IPR022673">
    <property type="entry name" value="Hexokinase_C"/>
</dbReference>
<evidence type="ECO:0000256" key="8">
    <source>
        <dbReference type="ARBA" id="ARBA00023152"/>
    </source>
</evidence>
<evidence type="ECO:0000256" key="2">
    <source>
        <dbReference type="ARBA" id="ARBA00005028"/>
    </source>
</evidence>